<protein>
    <submittedName>
        <fullName evidence="1">Uncharacterized protein</fullName>
    </submittedName>
</protein>
<dbReference type="AlphaFoldDB" id="F0F1I9"/>
<organism evidence="1 2">
    <name type="scientific">Kingella denitrificans ATCC 33394</name>
    <dbReference type="NCBI Taxonomy" id="888741"/>
    <lineage>
        <taxon>Bacteria</taxon>
        <taxon>Pseudomonadati</taxon>
        <taxon>Pseudomonadota</taxon>
        <taxon>Betaproteobacteria</taxon>
        <taxon>Neisseriales</taxon>
        <taxon>Neisseriaceae</taxon>
        <taxon>Kingella</taxon>
    </lineage>
</organism>
<name>F0F1I9_9NEIS</name>
<proteinExistence type="predicted"/>
<gene>
    <name evidence="1" type="ORF">HMPREF9098_1974</name>
</gene>
<dbReference type="EMBL" id="AEWV01000040">
    <property type="protein sequence ID" value="EGC16604.1"/>
    <property type="molecule type" value="Genomic_DNA"/>
</dbReference>
<sequence>MINSVKFNLDLAQEAETVEEVRILIEKLKQICQKKNWEYSIDKAKIVIHYPIQKEIGFDFNALAFLEELKSEDVELKQSIFPNV</sequence>
<dbReference type="RefSeq" id="WP_003784008.1">
    <property type="nucleotide sequence ID" value="NZ_GL870929.1"/>
</dbReference>
<accession>F0F1I9</accession>
<reference evidence="1 2" key="1">
    <citation type="submission" date="2011-01" db="EMBL/GenBank/DDBJ databases">
        <authorList>
            <person name="Muzny D."/>
            <person name="Qin X."/>
            <person name="Deng J."/>
            <person name="Jiang H."/>
            <person name="Liu Y."/>
            <person name="Qu J."/>
            <person name="Song X.-Z."/>
            <person name="Zhang L."/>
            <person name="Thornton R."/>
            <person name="Coyle M."/>
            <person name="Francisco L."/>
            <person name="Jackson L."/>
            <person name="Javaid M."/>
            <person name="Korchina V."/>
            <person name="Kovar C."/>
            <person name="Mata R."/>
            <person name="Mathew T."/>
            <person name="Ngo R."/>
            <person name="Nguyen L."/>
            <person name="Nguyen N."/>
            <person name="Okwuonu G."/>
            <person name="Ongeri F."/>
            <person name="Pham C."/>
            <person name="Simmons D."/>
            <person name="Wilczek-Boney K."/>
            <person name="Hale W."/>
            <person name="Jakkamsetti A."/>
            <person name="Pham P."/>
            <person name="Ruth R."/>
            <person name="San Lucas F."/>
            <person name="Warren J."/>
            <person name="Zhang J."/>
            <person name="Zhao Z."/>
            <person name="Zhou C."/>
            <person name="Zhu D."/>
            <person name="Lee S."/>
            <person name="Bess C."/>
            <person name="Blankenburg K."/>
            <person name="Forbes L."/>
            <person name="Fu Q."/>
            <person name="Gubbala S."/>
            <person name="Hirani K."/>
            <person name="Jayaseelan J.C."/>
            <person name="Lara F."/>
            <person name="Munidasa M."/>
            <person name="Palculict T."/>
            <person name="Patil S."/>
            <person name="Pu L.-L."/>
            <person name="Saada N."/>
            <person name="Tang L."/>
            <person name="Weissenberger G."/>
            <person name="Zhu Y."/>
            <person name="Hemphill L."/>
            <person name="Shang Y."/>
            <person name="Youmans B."/>
            <person name="Ayvaz T."/>
            <person name="Ross M."/>
            <person name="Santibanez J."/>
            <person name="Aqrawi P."/>
            <person name="Gross S."/>
            <person name="Joshi V."/>
            <person name="Fowler G."/>
            <person name="Nazareth L."/>
            <person name="Reid J."/>
            <person name="Worley K."/>
            <person name="Petrosino J."/>
            <person name="Highlander S."/>
            <person name="Gibbs R."/>
        </authorList>
    </citation>
    <scope>NUCLEOTIDE SEQUENCE [LARGE SCALE GENOMIC DNA]</scope>
    <source>
        <strain evidence="1 2">ATCC 33394</strain>
    </source>
</reference>
<keyword evidence="2" id="KW-1185">Reference proteome</keyword>
<evidence type="ECO:0000313" key="2">
    <source>
        <dbReference type="Proteomes" id="UP000004088"/>
    </source>
</evidence>
<dbReference type="Proteomes" id="UP000004088">
    <property type="component" value="Unassembled WGS sequence"/>
</dbReference>
<comment type="caution">
    <text evidence="1">The sequence shown here is derived from an EMBL/GenBank/DDBJ whole genome shotgun (WGS) entry which is preliminary data.</text>
</comment>
<evidence type="ECO:0000313" key="1">
    <source>
        <dbReference type="EMBL" id="EGC16604.1"/>
    </source>
</evidence>
<dbReference type="HOGENOM" id="CLU_2523124_0_0_4"/>